<dbReference type="RefSeq" id="WP_136007102.1">
    <property type="nucleotide sequence ID" value="NZ_SRYR01000004.1"/>
</dbReference>
<dbReference type="PROSITE" id="PS01047">
    <property type="entry name" value="HMA_1"/>
    <property type="match status" value="1"/>
</dbReference>
<comment type="caution">
    <text evidence="3">The sequence shown here is derived from an EMBL/GenBank/DDBJ whole genome shotgun (WGS) entry which is preliminary data.</text>
</comment>
<evidence type="ECO:0000259" key="2">
    <source>
        <dbReference type="PROSITE" id="PS50846"/>
    </source>
</evidence>
<evidence type="ECO:0000256" key="1">
    <source>
        <dbReference type="ARBA" id="ARBA00022723"/>
    </source>
</evidence>
<reference evidence="3 4" key="1">
    <citation type="submission" date="2019-04" db="EMBL/GenBank/DDBJ databases">
        <title>Microbes associate with the intestines of laboratory mice.</title>
        <authorList>
            <person name="Navarre W."/>
            <person name="Wong E."/>
            <person name="Huang K."/>
            <person name="Tropini C."/>
            <person name="Ng K."/>
            <person name="Yu B."/>
        </authorList>
    </citation>
    <scope>NUCLEOTIDE SEQUENCE [LARGE SCALE GENOMIC DNA]</scope>
    <source>
        <strain evidence="3 4">NM50_B9-20</strain>
    </source>
</reference>
<dbReference type="InterPro" id="IPR006121">
    <property type="entry name" value="HMA_dom"/>
</dbReference>
<name>A0A4S2DIY7_9CLOT</name>
<feature type="domain" description="HMA" evidence="2">
    <location>
        <begin position="1"/>
        <end position="64"/>
    </location>
</feature>
<dbReference type="InterPro" id="IPR017969">
    <property type="entry name" value="Heavy-metal-associated_CS"/>
</dbReference>
<dbReference type="Gene3D" id="3.30.70.100">
    <property type="match status" value="1"/>
</dbReference>
<organism evidence="3 4">
    <name type="scientific">Clostridium sartagoforme</name>
    <dbReference type="NCBI Taxonomy" id="84031"/>
    <lineage>
        <taxon>Bacteria</taxon>
        <taxon>Bacillati</taxon>
        <taxon>Bacillota</taxon>
        <taxon>Clostridia</taxon>
        <taxon>Eubacteriales</taxon>
        <taxon>Clostridiaceae</taxon>
        <taxon>Clostridium</taxon>
    </lineage>
</organism>
<dbReference type="CDD" id="cd00371">
    <property type="entry name" value="HMA"/>
    <property type="match status" value="1"/>
</dbReference>
<dbReference type="Proteomes" id="UP000306888">
    <property type="component" value="Unassembled WGS sequence"/>
</dbReference>
<dbReference type="PROSITE" id="PS50846">
    <property type="entry name" value="HMA_2"/>
    <property type="match status" value="1"/>
</dbReference>
<keyword evidence="1" id="KW-0479">Metal-binding</keyword>
<dbReference type="AlphaFoldDB" id="A0A4S2DIY7"/>
<dbReference type="InterPro" id="IPR036163">
    <property type="entry name" value="HMA_dom_sf"/>
</dbReference>
<evidence type="ECO:0000313" key="4">
    <source>
        <dbReference type="Proteomes" id="UP000306888"/>
    </source>
</evidence>
<dbReference type="OrthoDB" id="9813965at2"/>
<protein>
    <submittedName>
        <fullName evidence="3">Heavy-metal-associated domain-containing protein</fullName>
    </submittedName>
</protein>
<evidence type="ECO:0000313" key="3">
    <source>
        <dbReference type="EMBL" id="TGY42137.1"/>
    </source>
</evidence>
<gene>
    <name evidence="3" type="ORF">E5347_10400</name>
</gene>
<accession>A0A4S2DIY7</accession>
<sequence>MKKKILIEGMSCNNCVAHVTEALNELDDSKNIEVNLNGKYALVETNVKDDIITEKIEDMGYDVVKIENI</sequence>
<keyword evidence="4" id="KW-1185">Reference proteome</keyword>
<dbReference type="EMBL" id="SRYR01000004">
    <property type="protein sequence ID" value="TGY42137.1"/>
    <property type="molecule type" value="Genomic_DNA"/>
</dbReference>
<dbReference type="Pfam" id="PF00403">
    <property type="entry name" value="HMA"/>
    <property type="match status" value="1"/>
</dbReference>
<dbReference type="SUPFAM" id="SSF55008">
    <property type="entry name" value="HMA, heavy metal-associated domain"/>
    <property type="match status" value="1"/>
</dbReference>
<proteinExistence type="predicted"/>
<dbReference type="GO" id="GO:0046872">
    <property type="term" value="F:metal ion binding"/>
    <property type="evidence" value="ECO:0007669"/>
    <property type="project" value="UniProtKB-KW"/>
</dbReference>